<gene>
    <name evidence="1" type="ORF">QN060_05940</name>
</gene>
<accession>A0AAJ6H152</accession>
<name>A0AAJ6H152_9XANT</name>
<sequence length="188" mass="21319">MTARHSPFDAAIQAVIAANSAVWHAIAGFRYMREARDAGVPFELIIDGDYIATEPFPGLGVNWTFKVYPEQLRERAQDVVRYTARQAIVEISDAMWKYALASDLKRSYESEPAVVLLRALRNAYAHRRDDWAFGNAKLPLRWRQLDLVPGMQGLTASETIFLNEQLLLINDAIYLIDPDSALTTQVHR</sequence>
<proteinExistence type="predicted"/>
<dbReference type="EMBL" id="CP127225">
    <property type="protein sequence ID" value="WIX08532.1"/>
    <property type="molecule type" value="Genomic_DNA"/>
</dbReference>
<dbReference type="RefSeq" id="WP_285957462.1">
    <property type="nucleotide sequence ID" value="NZ_CP127225.1"/>
</dbReference>
<protein>
    <submittedName>
        <fullName evidence="1">Uncharacterized protein</fullName>
    </submittedName>
</protein>
<evidence type="ECO:0000313" key="1">
    <source>
        <dbReference type="EMBL" id="WIX08532.1"/>
    </source>
</evidence>
<evidence type="ECO:0000313" key="2">
    <source>
        <dbReference type="Proteomes" id="UP001228059"/>
    </source>
</evidence>
<dbReference type="AlphaFoldDB" id="A0AAJ6H152"/>
<dbReference type="Proteomes" id="UP001228059">
    <property type="component" value="Chromosome"/>
</dbReference>
<reference evidence="1 2" key="1">
    <citation type="submission" date="2023-05" db="EMBL/GenBank/DDBJ databases">
        <title>Complete Genome Resource of Xanthomonas oryzae pv. leersiae Strain YNJC Isolated From Plateau Japonica Rice in Southwest China.</title>
        <authorList>
            <person name="Aa X."/>
            <person name="Mei L."/>
            <person name="Liu P."/>
            <person name="Yang Y."/>
            <person name="Tang C."/>
            <person name="Zhang F."/>
            <person name="Dong C."/>
            <person name="Wang B."/>
            <person name="Chen X."/>
            <person name="Dai L."/>
        </authorList>
    </citation>
    <scope>NUCLEOTIDE SEQUENCE [LARGE SCALE GENOMIC DNA]</scope>
    <source>
        <strain evidence="1 2">YNJC</strain>
    </source>
</reference>
<organism evidence="1 2">
    <name type="scientific">Xanthomonas oryzae pv. leersiae</name>
    <dbReference type="NCBI Taxonomy" id="3112258"/>
    <lineage>
        <taxon>Bacteria</taxon>
        <taxon>Pseudomonadati</taxon>
        <taxon>Pseudomonadota</taxon>
        <taxon>Gammaproteobacteria</taxon>
        <taxon>Lysobacterales</taxon>
        <taxon>Lysobacteraceae</taxon>
        <taxon>Xanthomonas</taxon>
    </lineage>
</organism>